<keyword evidence="3" id="KW-1185">Reference proteome</keyword>
<gene>
    <name evidence="2" type="ORF">APZ42_008292</name>
</gene>
<evidence type="ECO:0000313" key="2">
    <source>
        <dbReference type="EMBL" id="KZR97047.1"/>
    </source>
</evidence>
<dbReference type="AlphaFoldDB" id="A0A164ERE0"/>
<evidence type="ECO:0000256" key="1">
    <source>
        <dbReference type="SAM" id="Phobius"/>
    </source>
</evidence>
<protein>
    <submittedName>
        <fullName evidence="2">Uncharacterized protein</fullName>
    </submittedName>
</protein>
<accession>A0A164ERE0</accession>
<dbReference type="EMBL" id="LRGB01022815">
    <property type="protein sequence ID" value="KZR97047.1"/>
    <property type="molecule type" value="Genomic_DNA"/>
</dbReference>
<evidence type="ECO:0000313" key="3">
    <source>
        <dbReference type="Proteomes" id="UP000076858"/>
    </source>
</evidence>
<sequence length="79" mass="8984">MIWVALARRPPCNNLFCVAPPLGLPAGKCKGQGAISYKIYLTPSRQQPVLPCVLYFIITFFSLLRIKYTYIQCKYTVIL</sequence>
<feature type="transmembrane region" description="Helical" evidence="1">
    <location>
        <begin position="48"/>
        <end position="66"/>
    </location>
</feature>
<reference evidence="2 3" key="1">
    <citation type="submission" date="2016-03" db="EMBL/GenBank/DDBJ databases">
        <title>EvidentialGene: Evidence-directed Construction of Genes on Genomes.</title>
        <authorList>
            <person name="Gilbert D.G."/>
            <person name="Choi J.-H."/>
            <person name="Mockaitis K."/>
            <person name="Colbourne J."/>
            <person name="Pfrender M."/>
        </authorList>
    </citation>
    <scope>NUCLEOTIDE SEQUENCE [LARGE SCALE GENOMIC DNA]</scope>
    <source>
        <strain evidence="2 3">Xinb3</strain>
        <tissue evidence="2">Complete organism</tissue>
    </source>
</reference>
<organism evidence="2 3">
    <name type="scientific">Daphnia magna</name>
    <dbReference type="NCBI Taxonomy" id="35525"/>
    <lineage>
        <taxon>Eukaryota</taxon>
        <taxon>Metazoa</taxon>
        <taxon>Ecdysozoa</taxon>
        <taxon>Arthropoda</taxon>
        <taxon>Crustacea</taxon>
        <taxon>Branchiopoda</taxon>
        <taxon>Diplostraca</taxon>
        <taxon>Cladocera</taxon>
        <taxon>Anomopoda</taxon>
        <taxon>Daphniidae</taxon>
        <taxon>Daphnia</taxon>
    </lineage>
</organism>
<keyword evidence="1" id="KW-1133">Transmembrane helix</keyword>
<keyword evidence="1" id="KW-0812">Transmembrane</keyword>
<keyword evidence="1" id="KW-0472">Membrane</keyword>
<name>A0A164ERE0_9CRUS</name>
<proteinExistence type="predicted"/>
<dbReference type="Proteomes" id="UP000076858">
    <property type="component" value="Unassembled WGS sequence"/>
</dbReference>
<comment type="caution">
    <text evidence="2">The sequence shown here is derived from an EMBL/GenBank/DDBJ whole genome shotgun (WGS) entry which is preliminary data.</text>
</comment>